<dbReference type="GO" id="GO:0016787">
    <property type="term" value="F:hydrolase activity"/>
    <property type="evidence" value="ECO:0007669"/>
    <property type="project" value="UniProtKB-KW"/>
</dbReference>
<dbReference type="PANTHER" id="PTHR43788">
    <property type="entry name" value="DNA2/NAM7 HELICASE FAMILY MEMBER"/>
    <property type="match status" value="1"/>
</dbReference>
<comment type="similarity">
    <text evidence="1">Belongs to the DNA2/NAM7 helicase family.</text>
</comment>
<evidence type="ECO:0000256" key="2">
    <source>
        <dbReference type="ARBA" id="ARBA00022741"/>
    </source>
</evidence>
<evidence type="ECO:0000256" key="5">
    <source>
        <dbReference type="ARBA" id="ARBA00022840"/>
    </source>
</evidence>
<dbReference type="SUPFAM" id="SSF52540">
    <property type="entry name" value="P-loop containing nucleoside triphosphate hydrolases"/>
    <property type="match status" value="1"/>
</dbReference>
<gene>
    <name evidence="8" type="ordered locus">Nitsa_1432</name>
</gene>
<dbReference type="eggNOG" id="COG1112">
    <property type="taxonomic scope" value="Bacteria"/>
</dbReference>
<keyword evidence="4 8" id="KW-0347">Helicase</keyword>
<reference evidence="8 9" key="1">
    <citation type="journal article" date="2011" name="Stand. Genomic Sci.">
        <title>Complete genome sequence of Nitratifractor salsuginis type strain (E9I37-1).</title>
        <authorList>
            <person name="Anderson I."/>
            <person name="Sikorski J."/>
            <person name="Zeytun A."/>
            <person name="Nolan M."/>
            <person name="Lapidus A."/>
            <person name="Lucas S."/>
            <person name="Hammon N."/>
            <person name="Deshpande S."/>
            <person name="Cheng J.F."/>
            <person name="Tapia R."/>
            <person name="Han C."/>
            <person name="Goodwin L."/>
            <person name="Pitluck S."/>
            <person name="Liolios K."/>
            <person name="Pagani I."/>
            <person name="Ivanova N."/>
            <person name="Huntemann M."/>
            <person name="Mavromatis K."/>
            <person name="Ovchinikova G."/>
            <person name="Pati A."/>
            <person name="Chen A."/>
            <person name="Palaniappan K."/>
            <person name="Land M."/>
            <person name="Hauser L."/>
            <person name="Brambilla E.M."/>
            <person name="Ngatchou-Djao O.D."/>
            <person name="Rohde M."/>
            <person name="Tindall B.J."/>
            <person name="Goker M."/>
            <person name="Detter J.C."/>
            <person name="Woyke T."/>
            <person name="Bristow J."/>
            <person name="Eisen J.A."/>
            <person name="Markowitz V."/>
            <person name="Hugenholtz P."/>
            <person name="Klenk H.P."/>
            <person name="Kyrpides N.C."/>
        </authorList>
    </citation>
    <scope>NUCLEOTIDE SEQUENCE [LARGE SCALE GENOMIC DNA]</scope>
    <source>
        <strain evidence="9">DSM 16511 / JCM 12458 / E9I37-1</strain>
    </source>
</reference>
<dbReference type="GO" id="GO:0003677">
    <property type="term" value="F:DNA binding"/>
    <property type="evidence" value="ECO:0007669"/>
    <property type="project" value="InterPro"/>
</dbReference>
<dbReference type="FunFam" id="2.40.30.270:FF:000007">
    <property type="entry name" value="DNA helicase, putative"/>
    <property type="match status" value="1"/>
</dbReference>
<protein>
    <submittedName>
        <fullName evidence="8">DNA helicase</fullName>
    </submittedName>
</protein>
<dbReference type="InterPro" id="IPR004483">
    <property type="entry name" value="SMUBP-2/Hcs1-like"/>
</dbReference>
<evidence type="ECO:0000256" key="1">
    <source>
        <dbReference type="ARBA" id="ARBA00007913"/>
    </source>
</evidence>
<dbReference type="eggNOG" id="COG0507">
    <property type="taxonomic scope" value="Bacteria"/>
</dbReference>
<dbReference type="KEGG" id="nsa:Nitsa_1432"/>
<keyword evidence="3" id="KW-0378">Hydrolase</keyword>
<proteinExistence type="inferred from homology"/>
<dbReference type="Proteomes" id="UP000008633">
    <property type="component" value="Chromosome"/>
</dbReference>
<dbReference type="InterPro" id="IPR047187">
    <property type="entry name" value="SF1_C_Upf1"/>
</dbReference>
<dbReference type="GO" id="GO:0005694">
    <property type="term" value="C:chromosome"/>
    <property type="evidence" value="ECO:0007669"/>
    <property type="project" value="UniProtKB-ARBA"/>
</dbReference>
<evidence type="ECO:0000259" key="6">
    <source>
        <dbReference type="Pfam" id="PF13086"/>
    </source>
</evidence>
<evidence type="ECO:0000313" key="9">
    <source>
        <dbReference type="Proteomes" id="UP000008633"/>
    </source>
</evidence>
<keyword evidence="9" id="KW-1185">Reference proteome</keyword>
<keyword evidence="2" id="KW-0547">Nucleotide-binding</keyword>
<dbReference type="NCBIfam" id="TIGR00376">
    <property type="entry name" value="IGHMBP2 family helicase"/>
    <property type="match status" value="1"/>
</dbReference>
<dbReference type="GO" id="GO:0005524">
    <property type="term" value="F:ATP binding"/>
    <property type="evidence" value="ECO:0007669"/>
    <property type="project" value="UniProtKB-KW"/>
</dbReference>
<dbReference type="InterPro" id="IPR041677">
    <property type="entry name" value="DNA2/NAM7_AAA_11"/>
</dbReference>
<name>E6WZP0_NITSE</name>
<dbReference type="AlphaFoldDB" id="E6WZP0"/>
<dbReference type="Gene3D" id="2.40.30.270">
    <property type="match status" value="1"/>
</dbReference>
<evidence type="ECO:0000256" key="4">
    <source>
        <dbReference type="ARBA" id="ARBA00022806"/>
    </source>
</evidence>
<dbReference type="Pfam" id="PF13086">
    <property type="entry name" value="AAA_11"/>
    <property type="match status" value="1"/>
</dbReference>
<dbReference type="InterPro" id="IPR050534">
    <property type="entry name" value="Coronavir_polyprotein_1ab"/>
</dbReference>
<dbReference type="InterPro" id="IPR027417">
    <property type="entry name" value="P-loop_NTPase"/>
</dbReference>
<dbReference type="Gene3D" id="3.40.50.300">
    <property type="entry name" value="P-loop containing nucleotide triphosphate hydrolases"/>
    <property type="match status" value="2"/>
</dbReference>
<accession>E6WZP0</accession>
<dbReference type="FunFam" id="3.40.50.300:FF:000326">
    <property type="entry name" value="P-loop containing nucleoside triphosphate hydrolase"/>
    <property type="match status" value="1"/>
</dbReference>
<dbReference type="STRING" id="749222.Nitsa_1432"/>
<dbReference type="CDD" id="cd18808">
    <property type="entry name" value="SF1_C_Upf1"/>
    <property type="match status" value="1"/>
</dbReference>
<evidence type="ECO:0000256" key="3">
    <source>
        <dbReference type="ARBA" id="ARBA00022801"/>
    </source>
</evidence>
<evidence type="ECO:0000313" key="8">
    <source>
        <dbReference type="EMBL" id="ADV46681.1"/>
    </source>
</evidence>
<evidence type="ECO:0000259" key="7">
    <source>
        <dbReference type="Pfam" id="PF13087"/>
    </source>
</evidence>
<dbReference type="OrthoDB" id="9757917at2"/>
<feature type="domain" description="DNA2/NAM7 helicase helicase" evidence="6">
    <location>
        <begin position="245"/>
        <end position="494"/>
    </location>
</feature>
<reference evidence="9" key="2">
    <citation type="submission" date="2011-01" db="EMBL/GenBank/DDBJ databases">
        <title>The complete genome of Nitratifractor salsuginis DSM 16511.</title>
        <authorList>
            <consortium name="US DOE Joint Genome Institute (JGI-PGF)"/>
            <person name="Lucas S."/>
            <person name="Copeland A."/>
            <person name="Lapidus A."/>
            <person name="Bruce D."/>
            <person name="Goodwin L."/>
            <person name="Pitluck S."/>
            <person name="Kyrpides N."/>
            <person name="Mavromatis K."/>
            <person name="Ivanova N."/>
            <person name="Mikhailova N."/>
            <person name="Zeytun A."/>
            <person name="Detter J.C."/>
            <person name="Tapia R."/>
            <person name="Han C."/>
            <person name="Land M."/>
            <person name="Hauser L."/>
            <person name="Markowitz V."/>
            <person name="Cheng J.-F."/>
            <person name="Hugenholtz P."/>
            <person name="Woyke T."/>
            <person name="Wu D."/>
            <person name="Tindall B."/>
            <person name="Schuetze A."/>
            <person name="Brambilla E."/>
            <person name="Klenk H.-P."/>
            <person name="Eisen J.A."/>
        </authorList>
    </citation>
    <scope>NUCLEOTIDE SEQUENCE [LARGE SCALE GENOMIC DNA]</scope>
    <source>
        <strain evidence="9">DSM 16511 / JCM 12458 / E9I37-1</strain>
    </source>
</reference>
<keyword evidence="5" id="KW-0067">ATP-binding</keyword>
<dbReference type="EMBL" id="CP002452">
    <property type="protein sequence ID" value="ADV46681.1"/>
    <property type="molecule type" value="Genomic_DNA"/>
</dbReference>
<sequence>MAKPSAIYLTLPIDYPAEKRERLLRRYGIKPGNISRTWEADGFVLYLLKRGLVPKVPPEWIPDERRRHRIRRIHDYIEEYRQLIELEREAERRSRIEEIKRFSGRELESFGRAILGLRGRRAGTLFDLHLVRYGRDRRIETEISGGDIVLVSRGEPLKSDLSATVMGVGRNYIELAFSQVPPKWALKEEVRLDLFVNDVTFKRMEKNLESMRHLPDPYRRLRDIVLELEPCGEAPMAKIEEVEGLNEPQLEALRRSLGMEELFLIHGPPGTGKTTTLTRVIQAHASKGMHILATADSNVAVDNLLEKLAGDGDLRLIRVGHPARIDSSLERFSLMRQLTEAPEYQEIRELQRQAETAARERARYSKPTPARLRGMSRDRVLKLAKEGRSSRGVSAETIRSMARWIEEDSKTEEAFERLRSLESATISRLLEAADVVLATNSMVGSDALEGMSFDLAVVDEGSQQIEPSTLLPLLRAPRGVLAGDHRQLPPTVLSDLEILKRSLFERLISRKLVPATMLRVQYRMHETIMDFPNRLMYDGALVADPSVARRTLPVEKPPEDPCLDPSFPVVFADTSEMEASEHLPERSTSYENPTEAGHLLRWVTELVACGIAPAQIGIITPYLAQVKLLRRLLEEFPDVEVKSVDGFQGREKEVILISFVRSNLAQSVGFVSDPRRLNVAMTRARSKLLMIGDRSTLEPNEPFGKLFEWLESREDARIIKLGTTEQLRNRATE</sequence>
<dbReference type="InterPro" id="IPR041679">
    <property type="entry name" value="DNA2/NAM7-like_C"/>
</dbReference>
<dbReference type="Pfam" id="PF13087">
    <property type="entry name" value="AAA_12"/>
    <property type="match status" value="1"/>
</dbReference>
<feature type="domain" description="DNA2/NAM7 helicase-like C-terminal" evidence="7">
    <location>
        <begin position="499"/>
        <end position="694"/>
    </location>
</feature>
<dbReference type="PANTHER" id="PTHR43788:SF8">
    <property type="entry name" value="DNA-BINDING PROTEIN SMUBP-2"/>
    <property type="match status" value="1"/>
</dbReference>
<organism evidence="8 9">
    <name type="scientific">Nitratifractor salsuginis (strain DSM 16511 / JCM 12458 / E9I37-1)</name>
    <dbReference type="NCBI Taxonomy" id="749222"/>
    <lineage>
        <taxon>Bacteria</taxon>
        <taxon>Pseudomonadati</taxon>
        <taxon>Campylobacterota</taxon>
        <taxon>Epsilonproteobacteria</taxon>
        <taxon>Campylobacterales</taxon>
        <taxon>Sulfurovaceae</taxon>
        <taxon>Nitratifractor</taxon>
    </lineage>
</organism>
<dbReference type="HOGENOM" id="CLU_001666_8_2_7"/>
<dbReference type="RefSeq" id="WP_013554370.1">
    <property type="nucleotide sequence ID" value="NC_014935.1"/>
</dbReference>
<dbReference type="GO" id="GO:0043139">
    <property type="term" value="F:5'-3' DNA helicase activity"/>
    <property type="evidence" value="ECO:0007669"/>
    <property type="project" value="TreeGrafter"/>
</dbReference>